<gene>
    <name evidence="1" type="ORF">P0Y56_13220</name>
</gene>
<dbReference type="AlphaFoldDB" id="A0AAJ5X7H9"/>
<evidence type="ECO:0000313" key="1">
    <source>
        <dbReference type="EMBL" id="WEK45981.1"/>
    </source>
</evidence>
<dbReference type="KEGG" id="acob:P0Y56_13220"/>
<dbReference type="Proteomes" id="UP001218362">
    <property type="component" value="Chromosome"/>
</dbReference>
<organism evidence="1 2">
    <name type="scientific">Candidatus Andeanibacterium colombiense</name>
    <dbReference type="NCBI Taxonomy" id="3121345"/>
    <lineage>
        <taxon>Bacteria</taxon>
        <taxon>Pseudomonadati</taxon>
        <taxon>Pseudomonadota</taxon>
        <taxon>Alphaproteobacteria</taxon>
        <taxon>Sphingomonadales</taxon>
        <taxon>Sphingomonadaceae</taxon>
        <taxon>Candidatus Andeanibacterium</taxon>
    </lineage>
</organism>
<dbReference type="EMBL" id="CP119316">
    <property type="protein sequence ID" value="WEK45981.1"/>
    <property type="molecule type" value="Genomic_DNA"/>
</dbReference>
<proteinExistence type="predicted"/>
<name>A0AAJ5X7H9_9SPHN</name>
<protein>
    <submittedName>
        <fullName evidence="1">Uncharacterized protein</fullName>
    </submittedName>
</protein>
<sequence>MSAQLIVAGPSYCGLIATKSLIIIGYCGYCVIAGGPPNRPVSRTCESDFPSTYNNYNKYNKFTKKRRFSAPFRLIAILIARNKYVERGALRANGIKLRMERLNCLRFRARSRTMYVSTYKQERALPMNSPAIAPALSPAGTRVGNGSALLAGIDGRSTGARRFKEVVSELCAGMTDAQRQPSGVQMLLARRAATLSIWCEEAEAKMARGDPIDIGEFTSATNALRRILSDAGLICPPSPQSKL</sequence>
<reference evidence="1" key="1">
    <citation type="submission" date="2023-03" db="EMBL/GenBank/DDBJ databases">
        <title>Andean soil-derived lignocellulolytic bacterial consortium as a source of novel taxa and putative plastic-active enzymes.</title>
        <authorList>
            <person name="Diaz-Garcia L."/>
            <person name="Chuvochina M."/>
            <person name="Feuerriegel G."/>
            <person name="Bunk B."/>
            <person name="Sproer C."/>
            <person name="Streit W.R."/>
            <person name="Rodriguez L.M."/>
            <person name="Overmann J."/>
            <person name="Jimenez D.J."/>
        </authorList>
    </citation>
    <scope>NUCLEOTIDE SEQUENCE</scope>
    <source>
        <strain evidence="1">MAG 26</strain>
    </source>
</reference>
<evidence type="ECO:0000313" key="2">
    <source>
        <dbReference type="Proteomes" id="UP001218362"/>
    </source>
</evidence>
<accession>A0AAJ5X7H9</accession>